<dbReference type="OrthoDB" id="2080625at2"/>
<dbReference type="STRING" id="1121322.SAMN02745136_00992"/>
<keyword evidence="3 5" id="KW-1133">Transmembrane helix</keyword>
<dbReference type="AlphaFoldDB" id="A0A1M6MG81"/>
<dbReference type="EMBL" id="FRAC01000007">
    <property type="protein sequence ID" value="SHJ82350.1"/>
    <property type="molecule type" value="Genomic_DNA"/>
</dbReference>
<accession>A0A1M6MG81</accession>
<reference evidence="7 8" key="1">
    <citation type="submission" date="2016-11" db="EMBL/GenBank/DDBJ databases">
        <authorList>
            <person name="Jaros S."/>
            <person name="Januszkiewicz K."/>
            <person name="Wedrychowicz H."/>
        </authorList>
    </citation>
    <scope>NUCLEOTIDE SEQUENCE [LARGE SCALE GENOMIC DNA]</scope>
    <source>
        <strain evidence="7 8">DSM 15929</strain>
    </source>
</reference>
<feature type="transmembrane region" description="Helical" evidence="5">
    <location>
        <begin position="351"/>
        <end position="369"/>
    </location>
</feature>
<feature type="transmembrane region" description="Helical" evidence="5">
    <location>
        <begin position="178"/>
        <end position="195"/>
    </location>
</feature>
<keyword evidence="2 5" id="KW-0812">Transmembrane</keyword>
<feature type="transmembrane region" description="Helical" evidence="5">
    <location>
        <begin position="291"/>
        <end position="315"/>
    </location>
</feature>
<evidence type="ECO:0000256" key="3">
    <source>
        <dbReference type="ARBA" id="ARBA00022989"/>
    </source>
</evidence>
<comment type="subcellular location">
    <subcellularLocation>
        <location evidence="1">Membrane</location>
        <topology evidence="1">Multi-pass membrane protein</topology>
    </subcellularLocation>
</comment>
<feature type="domain" description="ABC-2 type transporter transmembrane" evidence="6">
    <location>
        <begin position="21"/>
        <end position="361"/>
    </location>
</feature>
<feature type="transmembrane region" description="Helical" evidence="5">
    <location>
        <begin position="23"/>
        <end position="45"/>
    </location>
</feature>
<dbReference type="GO" id="GO:0016020">
    <property type="term" value="C:membrane"/>
    <property type="evidence" value="ECO:0007669"/>
    <property type="project" value="UniProtKB-SubCell"/>
</dbReference>
<evidence type="ECO:0000259" key="6">
    <source>
        <dbReference type="Pfam" id="PF12698"/>
    </source>
</evidence>
<gene>
    <name evidence="7" type="ORF">SAMN02745136_00992</name>
</gene>
<dbReference type="RefSeq" id="WP_073273493.1">
    <property type="nucleotide sequence ID" value="NZ_FRAC01000007.1"/>
</dbReference>
<feature type="transmembrane region" description="Helical" evidence="5">
    <location>
        <begin position="259"/>
        <end position="279"/>
    </location>
</feature>
<evidence type="ECO:0000256" key="4">
    <source>
        <dbReference type="ARBA" id="ARBA00023136"/>
    </source>
</evidence>
<evidence type="ECO:0000256" key="2">
    <source>
        <dbReference type="ARBA" id="ARBA00022692"/>
    </source>
</evidence>
<sequence>MKDMNYREIILNRIKLLCKRKKILIFSLVLPLLVMGIINFTMAALPSGKEAGSIELGIVMEEQEELPFSFLDAKEFHIVYGTREKMRTLLQEEKIDAYIVTGSETELFINDMGRKQTIIKGYLDSEMQRMGSKKGSAEGSSGGAKAAEGKYGYEAQKNNKLIIDMTEPIVLPDKKNLAFIYITALLCILGARWSFEEMKELMPEYSSIGKKLRFIPAPGWKILLLHLACVYVLQTACILAFSFIMLKVTGISLQLRMELYLATAALGSLSGILTGALFGAFKRINLKVKDILLNAVLATMLLAAFFIPAAPRYFILQTFPLLKLVNPPALITEMLYCIALQDGLFVFLKDGLLLTVYTLAVGLGLLFRYRSQEE</sequence>
<evidence type="ECO:0000313" key="8">
    <source>
        <dbReference type="Proteomes" id="UP000184386"/>
    </source>
</evidence>
<dbReference type="Pfam" id="PF12698">
    <property type="entry name" value="ABC2_membrane_3"/>
    <property type="match status" value="1"/>
</dbReference>
<name>A0A1M6MG81_9FIRM</name>
<evidence type="ECO:0000313" key="7">
    <source>
        <dbReference type="EMBL" id="SHJ82350.1"/>
    </source>
</evidence>
<keyword evidence="8" id="KW-1185">Reference proteome</keyword>
<keyword evidence="4 5" id="KW-0472">Membrane</keyword>
<evidence type="ECO:0000256" key="1">
    <source>
        <dbReference type="ARBA" id="ARBA00004141"/>
    </source>
</evidence>
<evidence type="ECO:0000256" key="5">
    <source>
        <dbReference type="SAM" id="Phobius"/>
    </source>
</evidence>
<dbReference type="Proteomes" id="UP000184386">
    <property type="component" value="Unassembled WGS sequence"/>
</dbReference>
<dbReference type="InterPro" id="IPR013525">
    <property type="entry name" value="ABC2_TM"/>
</dbReference>
<feature type="transmembrane region" description="Helical" evidence="5">
    <location>
        <begin position="222"/>
        <end position="244"/>
    </location>
</feature>
<dbReference type="GO" id="GO:0140359">
    <property type="term" value="F:ABC-type transporter activity"/>
    <property type="evidence" value="ECO:0007669"/>
    <property type="project" value="InterPro"/>
</dbReference>
<proteinExistence type="predicted"/>
<protein>
    <recommendedName>
        <fullName evidence="6">ABC-2 type transporter transmembrane domain-containing protein</fullName>
    </recommendedName>
</protein>
<organism evidence="7 8">
    <name type="scientific">Anaerocolumna jejuensis DSM 15929</name>
    <dbReference type="NCBI Taxonomy" id="1121322"/>
    <lineage>
        <taxon>Bacteria</taxon>
        <taxon>Bacillati</taxon>
        <taxon>Bacillota</taxon>
        <taxon>Clostridia</taxon>
        <taxon>Lachnospirales</taxon>
        <taxon>Lachnospiraceae</taxon>
        <taxon>Anaerocolumna</taxon>
    </lineage>
</organism>